<dbReference type="Proteomes" id="UP001152799">
    <property type="component" value="Chromosome 2"/>
</dbReference>
<dbReference type="InterPro" id="IPR004119">
    <property type="entry name" value="EcKL"/>
</dbReference>
<dbReference type="Pfam" id="PF02958">
    <property type="entry name" value="EcKL"/>
    <property type="match status" value="1"/>
</dbReference>
<dbReference type="SUPFAM" id="SSF56112">
    <property type="entry name" value="Protein kinase-like (PK-like)"/>
    <property type="match status" value="1"/>
</dbReference>
<dbReference type="InterPro" id="IPR015897">
    <property type="entry name" value="CHK_kinase-like"/>
</dbReference>
<dbReference type="SMART" id="SM00587">
    <property type="entry name" value="CHK"/>
    <property type="match status" value="1"/>
</dbReference>
<protein>
    <recommendedName>
        <fullName evidence="1">CHK kinase-like domain-containing protein</fullName>
    </recommendedName>
</protein>
<sequence length="224" mass="26110">MGADMCECFDEAVKALSPKSLIYDEVKDYTKYFKATYLKACEYSGKFKCLTHGDCWSNNMLFKYSQTGKLEDIKLIDFQLTRESSPIHDLSYFFYCGASKNDFANLESYLKIYHESLSNVMRQCGEDANILFPYKDLVREWKENALLGVFWGIHLWYIKLLPKEEYEQVLKGTDKMTPAEVQDFFKQLMRKTIASDAYKERASAILIHAYEFGVITKGKIVREN</sequence>
<dbReference type="EMBL" id="OU892278">
    <property type="protein sequence ID" value="CAG9764169.1"/>
    <property type="molecule type" value="Genomic_DNA"/>
</dbReference>
<feature type="domain" description="CHK kinase-like" evidence="1">
    <location>
        <begin position="3"/>
        <end position="123"/>
    </location>
</feature>
<keyword evidence="3" id="KW-1185">Reference proteome</keyword>
<dbReference type="Gene3D" id="3.90.1200.10">
    <property type="match status" value="1"/>
</dbReference>
<gene>
    <name evidence="2" type="ORF">CEUTPL_LOCUS4814</name>
</gene>
<reference evidence="2" key="1">
    <citation type="submission" date="2022-01" db="EMBL/GenBank/DDBJ databases">
        <authorList>
            <person name="King R."/>
        </authorList>
    </citation>
    <scope>NUCLEOTIDE SEQUENCE</scope>
</reference>
<accession>A0A9N9MKG9</accession>
<dbReference type="PANTHER" id="PTHR11012">
    <property type="entry name" value="PROTEIN KINASE-LIKE DOMAIN-CONTAINING"/>
    <property type="match status" value="1"/>
</dbReference>
<dbReference type="InterPro" id="IPR011009">
    <property type="entry name" value="Kinase-like_dom_sf"/>
</dbReference>
<organism evidence="2 3">
    <name type="scientific">Ceutorhynchus assimilis</name>
    <name type="common">cabbage seed weevil</name>
    <dbReference type="NCBI Taxonomy" id="467358"/>
    <lineage>
        <taxon>Eukaryota</taxon>
        <taxon>Metazoa</taxon>
        <taxon>Ecdysozoa</taxon>
        <taxon>Arthropoda</taxon>
        <taxon>Hexapoda</taxon>
        <taxon>Insecta</taxon>
        <taxon>Pterygota</taxon>
        <taxon>Neoptera</taxon>
        <taxon>Endopterygota</taxon>
        <taxon>Coleoptera</taxon>
        <taxon>Polyphaga</taxon>
        <taxon>Cucujiformia</taxon>
        <taxon>Curculionidae</taxon>
        <taxon>Ceutorhynchinae</taxon>
        <taxon>Ceutorhynchus</taxon>
    </lineage>
</organism>
<dbReference type="PANTHER" id="PTHR11012:SF30">
    <property type="entry name" value="PROTEIN KINASE-LIKE DOMAIN-CONTAINING"/>
    <property type="match status" value="1"/>
</dbReference>
<proteinExistence type="predicted"/>
<evidence type="ECO:0000313" key="3">
    <source>
        <dbReference type="Proteomes" id="UP001152799"/>
    </source>
</evidence>
<evidence type="ECO:0000259" key="1">
    <source>
        <dbReference type="SMART" id="SM00587"/>
    </source>
</evidence>
<name>A0A9N9MKG9_9CUCU</name>
<evidence type="ECO:0000313" key="2">
    <source>
        <dbReference type="EMBL" id="CAG9764169.1"/>
    </source>
</evidence>
<dbReference type="OrthoDB" id="8250698at2759"/>
<dbReference type="AlphaFoldDB" id="A0A9N9MKG9"/>